<evidence type="ECO:0008006" key="2">
    <source>
        <dbReference type="Google" id="ProtNLM"/>
    </source>
</evidence>
<dbReference type="EMBL" id="JAFIQS010000008">
    <property type="protein sequence ID" value="KAG5166774.1"/>
    <property type="molecule type" value="Genomic_DNA"/>
</dbReference>
<sequence>MSTQAQDARTHPKSFTRLSLKVDLPDSDVTILSSDNMRFNLHQAKLALNTGGLPSNLSTMEETVQLSEPSSVLEIAFQFVYIDMLFDDDAKISFLMRRAV</sequence>
<protein>
    <recommendedName>
        <fullName evidence="2">BTB domain-containing protein</fullName>
    </recommendedName>
</protein>
<name>A0A8H8CJ81_PSICU</name>
<comment type="caution">
    <text evidence="1">The sequence shown here is derived from an EMBL/GenBank/DDBJ whole genome shotgun (WGS) entry which is preliminary data.</text>
</comment>
<gene>
    <name evidence="1" type="ORF">JR316_008864</name>
</gene>
<organism evidence="1">
    <name type="scientific">Psilocybe cubensis</name>
    <name type="common">Psychedelic mushroom</name>
    <name type="synonym">Stropharia cubensis</name>
    <dbReference type="NCBI Taxonomy" id="181762"/>
    <lineage>
        <taxon>Eukaryota</taxon>
        <taxon>Fungi</taxon>
        <taxon>Dikarya</taxon>
        <taxon>Basidiomycota</taxon>
        <taxon>Agaricomycotina</taxon>
        <taxon>Agaricomycetes</taxon>
        <taxon>Agaricomycetidae</taxon>
        <taxon>Agaricales</taxon>
        <taxon>Agaricineae</taxon>
        <taxon>Strophariaceae</taxon>
        <taxon>Psilocybe</taxon>
    </lineage>
</organism>
<proteinExistence type="predicted"/>
<dbReference type="AlphaFoldDB" id="A0A8H8CJ81"/>
<accession>A0A8H8CJ81</accession>
<dbReference type="OrthoDB" id="3184970at2759"/>
<evidence type="ECO:0000313" key="1">
    <source>
        <dbReference type="EMBL" id="KAG5166774.1"/>
    </source>
</evidence>
<reference evidence="1" key="1">
    <citation type="submission" date="2021-02" db="EMBL/GenBank/DDBJ databases">
        <title>Psilocybe cubensis genome.</title>
        <authorList>
            <person name="Mckernan K.J."/>
            <person name="Crawford S."/>
            <person name="Trippe A."/>
            <person name="Kane L.T."/>
            <person name="Mclaughlin S."/>
        </authorList>
    </citation>
    <scope>NUCLEOTIDE SEQUENCE [LARGE SCALE GENOMIC DNA]</scope>
    <source>
        <strain evidence="1">MGC-MH-2018</strain>
    </source>
</reference>